<sequence length="840" mass="93964">MNTKDFVVIPWGKPGNSVKLKYKNAQELRMEKIQLELENEEMKKKFKEFQSTRSKERDETQSSGYHWKSGKVGRLGNQSRTMSQNKGNAIKFPGGKLKLKLLKHESQETVRQPVKHKMANSPGSEKLKTKGKTCGQCEIKSALLVCLECGEDYCTGCFAKIHQKGALKLHRTTLLQSKSQILSSVLDVAHRFIKEVNPDEAKGENISIKEANKSQSRPTSPPVWTSSSEVKRNKTDRGECTSPGDQLLCEGVFDEVASAQYFQEALNHWRAGNSDNKEKQNSQAGKPASSEECEVQTNLKIWSEPINIEFAEDSLSYMEKLWLRKHRRTPQELQSTQSDPVTCVRETTSEAECSWNEKEDKEDNSDDEEIKIQYPTPFLPIEEIKLERFEPSLTIIELDDTCEEEPEEQGNAVPYKVELVDSDSQLSFIFPDCQKSGFPYEIDIYQHHVTNKGKTDFSSFCLRSSSSQSKVNFQAGLSETDADSTVDKHVHSFDMDNPGESSTHPRDGREKSISMESNKTPNDGCAALVSKDSFVRIDVNTPSMEEKSCDDIDPGEFSECSNLPGRPHLGDSKAPKSPPLLKEIALRSKPITEQYQGLGRFFTVNNDERLNLPPSHESLESNHSSTQVMITGGKEWVPDRSISSHADSVVTSGVVQNPSPNMKSQKRVQKSHRPSTANLPLSSSVKKSSCLLSPRPRSSTIAAGPPSRAASAISEIEYVDRTEHNEPSLDNAADLQALDSLQEELNVLRNLADPSERFSSPASEELPASNNDWLNRRQSSPESLNTSFARESCSMEELSFSGKDSPMRSLLSLSGSSTDEEEEDFLDKQHVIKLPWLKKI</sequence>
<feature type="compositionally biased region" description="Basic and acidic residues" evidence="1">
    <location>
        <begin position="485"/>
        <end position="494"/>
    </location>
</feature>
<dbReference type="Proteomes" id="UP000081671">
    <property type="component" value="Unplaced"/>
</dbReference>
<evidence type="ECO:0000313" key="2">
    <source>
        <dbReference type="Proteomes" id="UP000081671"/>
    </source>
</evidence>
<dbReference type="RefSeq" id="XP_012871600.1">
    <property type="nucleotide sequence ID" value="XM_013016146.1"/>
</dbReference>
<dbReference type="CTD" id="79740"/>
<name>A0A1S3F5S3_DIPOR</name>
<keyword evidence="2" id="KW-1185">Reference proteome</keyword>
<feature type="region of interest" description="Disordered" evidence="1">
    <location>
        <begin position="481"/>
        <end position="525"/>
    </location>
</feature>
<feature type="compositionally biased region" description="Polar residues" evidence="1">
    <location>
        <begin position="331"/>
        <end position="340"/>
    </location>
</feature>
<feature type="compositionally biased region" description="Low complexity" evidence="1">
    <location>
        <begin position="679"/>
        <end position="699"/>
    </location>
</feature>
<organism evidence="2 3">
    <name type="scientific">Dipodomys ordii</name>
    <name type="common">Ord's kangaroo rat</name>
    <dbReference type="NCBI Taxonomy" id="10020"/>
    <lineage>
        <taxon>Eukaryota</taxon>
        <taxon>Metazoa</taxon>
        <taxon>Chordata</taxon>
        <taxon>Craniata</taxon>
        <taxon>Vertebrata</taxon>
        <taxon>Euteleostomi</taxon>
        <taxon>Mammalia</taxon>
        <taxon>Eutheria</taxon>
        <taxon>Euarchontoglires</taxon>
        <taxon>Glires</taxon>
        <taxon>Rodentia</taxon>
        <taxon>Castorimorpha</taxon>
        <taxon>Heteromyidae</taxon>
        <taxon>Dipodomyinae</taxon>
        <taxon>Dipodomys</taxon>
    </lineage>
</organism>
<feature type="region of interest" description="Disordered" evidence="1">
    <location>
        <begin position="203"/>
        <end position="242"/>
    </location>
</feature>
<dbReference type="GeneID" id="105985555"/>
<dbReference type="CDD" id="cd19818">
    <property type="entry name" value="Bbox1_ZBBX"/>
    <property type="match status" value="1"/>
</dbReference>
<feature type="compositionally biased region" description="Basic and acidic residues" evidence="1">
    <location>
        <begin position="229"/>
        <end position="239"/>
    </location>
</feature>
<feature type="compositionally biased region" description="Basic and acidic residues" evidence="1">
    <location>
        <begin position="45"/>
        <end position="60"/>
    </location>
</feature>
<feature type="compositionally biased region" description="Polar residues" evidence="1">
    <location>
        <begin position="76"/>
        <end position="87"/>
    </location>
</feature>
<feature type="region of interest" description="Disordered" evidence="1">
    <location>
        <begin position="558"/>
        <end position="578"/>
    </location>
</feature>
<feature type="region of interest" description="Disordered" evidence="1">
    <location>
        <begin position="272"/>
        <end position="292"/>
    </location>
</feature>
<dbReference type="STRING" id="10020.ENSDORP00000023815"/>
<feature type="region of interest" description="Disordered" evidence="1">
    <location>
        <begin position="755"/>
        <end position="824"/>
    </location>
</feature>
<feature type="compositionally biased region" description="Basic and acidic residues" evidence="1">
    <location>
        <begin position="503"/>
        <end position="513"/>
    </location>
</feature>
<protein>
    <submittedName>
        <fullName evidence="3">Zinc finger B-box domain-containing protein 1</fullName>
    </submittedName>
</protein>
<feature type="region of interest" description="Disordered" evidence="1">
    <location>
        <begin position="45"/>
        <end position="89"/>
    </location>
</feature>
<dbReference type="Pfam" id="PF22586">
    <property type="entry name" value="ANCHR-like_BBOX"/>
    <property type="match status" value="1"/>
</dbReference>
<feature type="region of interest" description="Disordered" evidence="1">
    <location>
        <begin position="652"/>
        <end position="710"/>
    </location>
</feature>
<evidence type="ECO:0000256" key="1">
    <source>
        <dbReference type="SAM" id="MobiDB-lite"/>
    </source>
</evidence>
<evidence type="ECO:0000313" key="3">
    <source>
        <dbReference type="RefSeq" id="XP_012871600.1"/>
    </source>
</evidence>
<proteinExistence type="predicted"/>
<dbReference type="InParanoid" id="A0A1S3F5S3"/>
<dbReference type="KEGG" id="dord:105985555"/>
<feature type="compositionally biased region" description="Basic residues" evidence="1">
    <location>
        <begin position="664"/>
        <end position="673"/>
    </location>
</feature>
<feature type="region of interest" description="Disordered" evidence="1">
    <location>
        <begin position="328"/>
        <end position="368"/>
    </location>
</feature>
<reference evidence="3" key="1">
    <citation type="submission" date="2025-08" db="UniProtKB">
        <authorList>
            <consortium name="RefSeq"/>
        </authorList>
    </citation>
    <scope>IDENTIFICATION</scope>
    <source>
        <tissue evidence="3">Kidney</tissue>
    </source>
</reference>
<dbReference type="PANTHER" id="PTHR28634:SF1">
    <property type="entry name" value="ZINC FINGER B-BOX DOMAIN-CONTAINING PROTEIN 1"/>
    <property type="match status" value="1"/>
</dbReference>
<dbReference type="FunCoup" id="A0A1S3F5S3">
    <property type="interactions" value="2"/>
</dbReference>
<feature type="compositionally biased region" description="Polar residues" evidence="1">
    <location>
        <begin position="213"/>
        <end position="228"/>
    </location>
</feature>
<feature type="region of interest" description="Disordered" evidence="1">
    <location>
        <begin position="108"/>
        <end position="127"/>
    </location>
</feature>
<dbReference type="InterPro" id="IPR037688">
    <property type="entry name" value="ZBBX"/>
</dbReference>
<dbReference type="OrthoDB" id="6226111at2759"/>
<dbReference type="AlphaFoldDB" id="A0A1S3F5S3"/>
<gene>
    <name evidence="3" type="primary">Zbbx</name>
</gene>
<feature type="compositionally biased region" description="Polar residues" evidence="1">
    <location>
        <begin position="757"/>
        <end position="789"/>
    </location>
</feature>
<feature type="compositionally biased region" description="Polar residues" evidence="1">
    <location>
        <begin position="652"/>
        <end position="663"/>
    </location>
</feature>
<dbReference type="PANTHER" id="PTHR28634">
    <property type="entry name" value="ZINC FINGER B-BOX DOMAIN-CONTAINING PROTEIN 1"/>
    <property type="match status" value="1"/>
</dbReference>
<accession>A0A1S3F5S3</accession>